<dbReference type="AlphaFoldDB" id="D2EGL4"/>
<proteinExistence type="predicted"/>
<dbReference type="EMBL" id="GG730076">
    <property type="protein sequence ID" value="EEZ92489.1"/>
    <property type="molecule type" value="Genomic_DNA"/>
</dbReference>
<evidence type="ECO:0000313" key="1">
    <source>
        <dbReference type="EMBL" id="EEZ92489.1"/>
    </source>
</evidence>
<name>D2EGL4_PARA4</name>
<reference evidence="1 2" key="1">
    <citation type="journal article" date="2010" name="Proc. Natl. Acad. Sci. U.S.A.">
        <title>Enigmatic, ultrasmall, uncultivated Archaea.</title>
        <authorList>
            <person name="Baker B.J."/>
            <person name="Comolli L.R."/>
            <person name="Dick G.J."/>
            <person name="Hauser L.J."/>
            <person name="Hyatt D."/>
            <person name="Dill B.D."/>
            <person name="Land M.L."/>
            <person name="Verberkmoes N.C."/>
            <person name="Hettich R.L."/>
            <person name="Banfield J.F."/>
        </authorList>
    </citation>
    <scope>NUCLEOTIDE SEQUENCE [LARGE SCALE GENOMIC DNA]</scope>
</reference>
<organism evidence="1 2">
    <name type="scientific">Candidatus Parvarchaeum acidiphilum ARMAN-4</name>
    <dbReference type="NCBI Taxonomy" id="662760"/>
    <lineage>
        <taxon>Archaea</taxon>
        <taxon>Candidatus Parvarchaeota</taxon>
        <taxon>Candidatus Parvarchaeum</taxon>
    </lineage>
</organism>
<gene>
    <name evidence="1" type="ORF">BJBARM4_0913</name>
</gene>
<accession>D2EGL4</accession>
<evidence type="ECO:0000313" key="2">
    <source>
        <dbReference type="Proteomes" id="UP000009375"/>
    </source>
</evidence>
<protein>
    <submittedName>
        <fullName evidence="1">Uncharacterized protein</fullName>
    </submittedName>
</protein>
<dbReference type="Proteomes" id="UP000009375">
    <property type="component" value="Unassembled WGS sequence"/>
</dbReference>
<sequence>MMIPKNERIILDDLLKQNYITVSDEELLSLILKNEDLTVLQSMDTFNWYKNKGESKHIISKKGSKNLTYLDNTLDLFLVNLEKLKETNNSYVVSSDLFTENFSEKDSIPNLGYLNISFYDGSSNKSLDRYSLIKSERYFEYPNLKDNKSNLNKTVKVRFYSEKEGNGITLVYRQTINNNSIVGSRIYLFDKGELKNLDKAKNERLIAFMRAVDYWHHNRLKEGNPKLEKFGTGLNIPSYMSMYY</sequence>